<dbReference type="EMBL" id="UGHS01000004">
    <property type="protein sequence ID" value="STO93440.1"/>
    <property type="molecule type" value="Genomic_DNA"/>
</dbReference>
<evidence type="ECO:0000313" key="2">
    <source>
        <dbReference type="EMBL" id="STO93440.1"/>
    </source>
</evidence>
<dbReference type="InterPro" id="IPR006597">
    <property type="entry name" value="Sel1-like"/>
</dbReference>
<dbReference type="PANTHER" id="PTHR11102">
    <property type="entry name" value="SEL-1-LIKE PROTEIN"/>
    <property type="match status" value="1"/>
</dbReference>
<organism evidence="2 3">
    <name type="scientific">Haemophilus pittmaniae</name>
    <dbReference type="NCBI Taxonomy" id="249188"/>
    <lineage>
        <taxon>Bacteria</taxon>
        <taxon>Pseudomonadati</taxon>
        <taxon>Pseudomonadota</taxon>
        <taxon>Gammaproteobacteria</taxon>
        <taxon>Pasteurellales</taxon>
        <taxon>Pasteurellaceae</taxon>
        <taxon>Haemophilus</taxon>
    </lineage>
</organism>
<dbReference type="Pfam" id="PF08238">
    <property type="entry name" value="Sel1"/>
    <property type="match status" value="4"/>
</dbReference>
<proteinExistence type="predicted"/>
<dbReference type="Gene3D" id="1.25.40.10">
    <property type="entry name" value="Tetratricopeptide repeat domain"/>
    <property type="match status" value="1"/>
</dbReference>
<dbReference type="AlphaFoldDB" id="A0A377J0P5"/>
<gene>
    <name evidence="2" type="primary">hcpC_1</name>
    <name evidence="2" type="ORF">NCTC13335_01312</name>
</gene>
<dbReference type="InterPro" id="IPR050767">
    <property type="entry name" value="Sel1_AlgK"/>
</dbReference>
<protein>
    <submittedName>
        <fullName evidence="2">Sel1 repeat domain</fullName>
        <ecNumber evidence="2">3.5.2.6</ecNumber>
    </submittedName>
</protein>
<keyword evidence="1" id="KW-0732">Signal</keyword>
<dbReference type="PANTHER" id="PTHR11102:SF160">
    <property type="entry name" value="ERAD-ASSOCIATED E3 UBIQUITIN-PROTEIN LIGASE COMPONENT HRD3"/>
    <property type="match status" value="1"/>
</dbReference>
<dbReference type="GO" id="GO:0008800">
    <property type="term" value="F:beta-lactamase activity"/>
    <property type="evidence" value="ECO:0007669"/>
    <property type="project" value="UniProtKB-EC"/>
</dbReference>
<accession>A0A377J0P5</accession>
<dbReference type="SUPFAM" id="SSF81901">
    <property type="entry name" value="HCP-like"/>
    <property type="match status" value="1"/>
</dbReference>
<keyword evidence="3" id="KW-1185">Reference proteome</keyword>
<name>A0A377J0P5_9PAST</name>
<evidence type="ECO:0000313" key="3">
    <source>
        <dbReference type="Proteomes" id="UP000255264"/>
    </source>
</evidence>
<keyword evidence="2" id="KW-0378">Hydrolase</keyword>
<feature type="signal peptide" evidence="1">
    <location>
        <begin position="1"/>
        <end position="20"/>
    </location>
</feature>
<sequence length="224" mass="25236">MQLAKYFIALSLFLSSPLWAMKTIDLSDKAHLSDEQKITLAQEAANKQDWKAVFNILYPLALEGNLQAQSNLGMLYNLGRGTEQDKEKAYWWFSEAAEGGSIKAINNLAVMYYRGSFVKQDVPQAIKLFETTAIRGKDQDAMLMLGDIYYAQKDYDKSFEWVNKAAAAGNLEGKFRLARMYEEGIGTLANRTLARLLYADILRTENAPDELKEAAAARLARLSR</sequence>
<dbReference type="EC" id="3.5.2.6" evidence="2"/>
<dbReference type="RefSeq" id="WP_007242831.1">
    <property type="nucleotide sequence ID" value="NZ_LT906463.1"/>
</dbReference>
<feature type="chain" id="PRO_5016854713" evidence="1">
    <location>
        <begin position="21"/>
        <end position="224"/>
    </location>
</feature>
<reference evidence="2 3" key="1">
    <citation type="submission" date="2018-06" db="EMBL/GenBank/DDBJ databases">
        <authorList>
            <consortium name="Pathogen Informatics"/>
            <person name="Doyle S."/>
        </authorList>
    </citation>
    <scope>NUCLEOTIDE SEQUENCE [LARGE SCALE GENOMIC DNA]</scope>
    <source>
        <strain evidence="2 3">NCTC13335</strain>
    </source>
</reference>
<evidence type="ECO:0000256" key="1">
    <source>
        <dbReference type="SAM" id="SignalP"/>
    </source>
</evidence>
<dbReference type="InterPro" id="IPR011990">
    <property type="entry name" value="TPR-like_helical_dom_sf"/>
</dbReference>
<dbReference type="Proteomes" id="UP000255264">
    <property type="component" value="Unassembled WGS sequence"/>
</dbReference>
<dbReference type="SMART" id="SM00671">
    <property type="entry name" value="SEL1"/>
    <property type="match status" value="4"/>
</dbReference>